<dbReference type="EC" id="3.4.21.92" evidence="2"/>
<organism evidence="4 5">
    <name type="scientific">Glycomyces endophyticus</name>
    <dbReference type="NCBI Taxonomy" id="480996"/>
    <lineage>
        <taxon>Bacteria</taxon>
        <taxon>Bacillati</taxon>
        <taxon>Actinomycetota</taxon>
        <taxon>Actinomycetes</taxon>
        <taxon>Glycomycetales</taxon>
        <taxon>Glycomycetaceae</taxon>
        <taxon>Glycomyces</taxon>
    </lineage>
</organism>
<protein>
    <recommendedName>
        <fullName evidence="2 3">ATP-dependent Clp protease proteolytic subunit</fullName>
        <ecNumber evidence="2">3.4.21.92</ecNumber>
    </recommendedName>
    <alternativeName>
        <fullName evidence="2">Endopeptidase Clp</fullName>
    </alternativeName>
</protein>
<reference evidence="4 5" key="1">
    <citation type="journal article" date="2019" name="Int. J. Syst. Evol. Microbiol.">
        <title>The Global Catalogue of Microorganisms (GCM) 10K type strain sequencing project: providing services to taxonomists for standard genome sequencing and annotation.</title>
        <authorList>
            <consortium name="The Broad Institute Genomics Platform"/>
            <consortium name="The Broad Institute Genome Sequencing Center for Infectious Disease"/>
            <person name="Wu L."/>
            <person name="Ma J."/>
        </authorList>
    </citation>
    <scope>NUCLEOTIDE SEQUENCE [LARGE SCALE GENOMIC DNA]</scope>
    <source>
        <strain evidence="4 5">JCM 16001</strain>
    </source>
</reference>
<dbReference type="CDD" id="cd07017">
    <property type="entry name" value="S14_ClpP_2"/>
    <property type="match status" value="1"/>
</dbReference>
<comment type="caution">
    <text evidence="2">Lacks conserved residue(s) required for the propagation of feature annotation.</text>
</comment>
<dbReference type="PANTHER" id="PTHR10381:SF26">
    <property type="entry name" value="ATP-DEPENDENT CLP PROTEASE PROTEOLYTIC SUBUNIT-LIKE-RELATED"/>
    <property type="match status" value="1"/>
</dbReference>
<comment type="subcellular location">
    <subcellularLocation>
        <location evidence="2">Cytoplasm</location>
    </subcellularLocation>
</comment>
<evidence type="ECO:0000256" key="1">
    <source>
        <dbReference type="ARBA" id="ARBA00007039"/>
    </source>
</evidence>
<dbReference type="Pfam" id="PF00574">
    <property type="entry name" value="CLP_protease"/>
    <property type="match status" value="1"/>
</dbReference>
<keyword evidence="2" id="KW-0963">Cytoplasm</keyword>
<dbReference type="EMBL" id="BAAAQF010000022">
    <property type="protein sequence ID" value="GAA1689752.1"/>
    <property type="molecule type" value="Genomic_DNA"/>
</dbReference>
<comment type="catalytic activity">
    <reaction evidence="2">
        <text>Hydrolysis of proteins to small peptides in the presence of ATP and magnesium. alpha-casein is the usual test substrate. In the absence of ATP, only oligopeptides shorter than five residues are hydrolyzed (such as succinyl-Leu-Tyr-|-NHMec, and Leu-Tyr-Leu-|-Tyr-Trp, in which cleavage of the -Tyr-|-Leu- and -Tyr-|-Trp bonds also occurs).</text>
        <dbReference type="EC" id="3.4.21.92"/>
    </reaction>
</comment>
<evidence type="ECO:0000313" key="5">
    <source>
        <dbReference type="Proteomes" id="UP001499851"/>
    </source>
</evidence>
<accession>A0ABN2HL43</accession>
<dbReference type="Gene3D" id="3.90.226.10">
    <property type="entry name" value="2-enoyl-CoA Hydratase, Chain A, domain 1"/>
    <property type="match status" value="1"/>
</dbReference>
<evidence type="ECO:0000256" key="3">
    <source>
        <dbReference type="RuleBase" id="RU003567"/>
    </source>
</evidence>
<name>A0ABN2HL43_9ACTN</name>
<keyword evidence="2" id="KW-0378">Hydrolase</keyword>
<dbReference type="InterPro" id="IPR023562">
    <property type="entry name" value="ClpP/TepA"/>
</dbReference>
<dbReference type="InterPro" id="IPR001907">
    <property type="entry name" value="ClpP"/>
</dbReference>
<sequence length="196" mass="21101">MSSYMIPNVIVDQGGRGERVMDVYSHLLAGRIIYLGTAIDAGVANALVAQLLHLEESNPDKDVNFYINCEGGDPSAMLAVYDTLRYIRPKVATLCVGQAVGVGAVLLASGAEGMRSALPHARIVLDQPAGQGRGPIPDLIIQADELVRVRDSMEQILSRHTGQTAEQLRADTDRDRVFTAEAAKAYGLVDNILETQ</sequence>
<dbReference type="Proteomes" id="UP001499851">
    <property type="component" value="Unassembled WGS sequence"/>
</dbReference>
<comment type="similarity">
    <text evidence="1 2 3">Belongs to the peptidase S14 family.</text>
</comment>
<keyword evidence="2 4" id="KW-0645">Protease</keyword>
<keyword evidence="2" id="KW-0720">Serine protease</keyword>
<dbReference type="HAMAP" id="MF_00444">
    <property type="entry name" value="ClpP"/>
    <property type="match status" value="1"/>
</dbReference>
<proteinExistence type="inferred from homology"/>
<dbReference type="PANTHER" id="PTHR10381">
    <property type="entry name" value="ATP-DEPENDENT CLP PROTEASE PROTEOLYTIC SUBUNIT"/>
    <property type="match status" value="1"/>
</dbReference>
<evidence type="ECO:0000256" key="2">
    <source>
        <dbReference type="HAMAP-Rule" id="MF_00444"/>
    </source>
</evidence>
<comment type="function">
    <text evidence="2">Cleaves peptides in various proteins in a process that requires ATP hydrolysis. Has a chymotrypsin-like activity. Plays a major role in the degradation of misfolded proteins.</text>
</comment>
<gene>
    <name evidence="2" type="primary">clpP</name>
    <name evidence="4" type="ORF">GCM10009830_41650</name>
</gene>
<dbReference type="SUPFAM" id="SSF52096">
    <property type="entry name" value="ClpP/crotonase"/>
    <property type="match status" value="1"/>
</dbReference>
<dbReference type="GO" id="GO:0008233">
    <property type="term" value="F:peptidase activity"/>
    <property type="evidence" value="ECO:0007669"/>
    <property type="project" value="UniProtKB-KW"/>
</dbReference>
<comment type="subunit">
    <text evidence="2">Fourteen ClpP subunits assemble into 2 heptameric rings which stack back to back to give a disk-like structure with a central cavity, resembling the structure of eukaryotic proteasomes.</text>
</comment>
<comment type="caution">
    <text evidence="4">The sequence shown here is derived from an EMBL/GenBank/DDBJ whole genome shotgun (WGS) entry which is preliminary data.</text>
</comment>
<dbReference type="GO" id="GO:0006508">
    <property type="term" value="P:proteolysis"/>
    <property type="evidence" value="ECO:0007669"/>
    <property type="project" value="UniProtKB-KW"/>
</dbReference>
<dbReference type="InterPro" id="IPR029045">
    <property type="entry name" value="ClpP/crotonase-like_dom_sf"/>
</dbReference>
<evidence type="ECO:0000313" key="4">
    <source>
        <dbReference type="EMBL" id="GAA1689752.1"/>
    </source>
</evidence>
<dbReference type="RefSeq" id="WP_344490586.1">
    <property type="nucleotide sequence ID" value="NZ_BAAAQF010000022.1"/>
</dbReference>
<dbReference type="PRINTS" id="PR00127">
    <property type="entry name" value="CLPPROTEASEP"/>
</dbReference>
<keyword evidence="5" id="KW-1185">Reference proteome</keyword>